<dbReference type="GO" id="GO:0043531">
    <property type="term" value="F:ADP binding"/>
    <property type="evidence" value="ECO:0007669"/>
    <property type="project" value="InterPro"/>
</dbReference>
<dbReference type="FunFam" id="3.40.50.300:FF:001091">
    <property type="entry name" value="Probable disease resistance protein At1g61300"/>
    <property type="match status" value="1"/>
</dbReference>
<dbReference type="PRINTS" id="PR00364">
    <property type="entry name" value="DISEASERSIST"/>
</dbReference>
<dbReference type="GO" id="GO:0005524">
    <property type="term" value="F:ATP binding"/>
    <property type="evidence" value="ECO:0007669"/>
    <property type="project" value="UniProtKB-KW"/>
</dbReference>
<dbReference type="InterPro" id="IPR001611">
    <property type="entry name" value="Leu-rich_rpt"/>
</dbReference>
<dbReference type="InterPro" id="IPR042197">
    <property type="entry name" value="Apaf_helical"/>
</dbReference>
<evidence type="ECO:0000313" key="10">
    <source>
        <dbReference type="Proteomes" id="UP001324115"/>
    </source>
</evidence>
<sequence>MSIIGEAALSAFFEVLFDKLSSSDLLKIFQQEQVHADLKKWKTTLPKIRAVLDDAEDKQMTIKSVKSWLDELEDLAYDVDDILDEFATEALRRKLNAEDPSTSKVRKFIPACCVGLNPSTIMFDVNMRSKIKEIDTRLQEIVTQKNNLELRENAGLGRTGATRLRVPTTSLVNEGDTHGREEDKKAIVKLLLSGESSNAQLSVIPILGMGGMGKTTLAQLVYNDIVVSHNFEEKAWVCVAEDFDIVRVTREILQSFTSESCNDNNLELLQVKLKGKLSGKKFLLVLDDVWNENYNDWDRLRCPFKFGDPGSKIIITTRNDRVSSTMGTTQAYKLNKLSDDACLIVFIQNTLGTTNFSANPELQEFGPKILERCKGLPLAAKALGGLLRTIHCDEWKNVLNNKIWDMSEENSDVLPTLRLSYLYLPSHLKRCFAYCSLFPKDYEFEEQEPVLLWMAEGLVQESKKHKPMEDLGVEYFRDLYKRSLFQQSNRNKSLFVMHDLINDLAQWAAGQLCYWLEDKSGGNMQPKISTKVRHFSYAHCDYDGITKFKGLTKDMRLRTFLPLPTNSWSYLTNYVSSCLLPQFRCLRVLSLSGYQIFELPSSIGDLKHLRYLNLSQTKIRNLPESTSSLYNLQTLLLKGCRYLTKLPEKIGNLVNLRHLDIEGAHLIKEMPVGIKELKNLQTLSNFVVGKDTASKIGDLMNLESLKGTLCISRLENLLDVEDARRANLLGKKNLNVLVMKWESELDQRASLDILDMLQPSTTVKEISINGYVGAKFPTWFGYPSFSNMVLLRIERCRKCTSLPAIGQLPLLRDLVLVGLSAVQTVGLEFYGKDCPKPFQSLETLCFEDMQEWKDWIPCKVEYEEFPRLRELSISQCPKLQGKLPHHVPLLEKFSVNGCEQLDVSIPNFPKLHALEIKGCKGVVSRSTDELCFPKSTILSIPYVKSLTEEFMHGLAKVENLEIDNCKELTSLWQDVFKSLITLDIRDCSSLVNISLASTLRTLNIKGCIGLKSLSISNCTCLEKASIERCNSLTLISRGQLPQNLKTLYISYCENLQFLADEGEASSNSSSLLEDLYIDGCPSLKCLSSSGDLPTTLKHLVIRSCIELASLSSKNELPTALKFLSVNSCPKMESIANNLPNNASLENLEIKNCAKLKSLPVGLHKLCHLNKIDIWICPSFVSFPDGGLLPTSLRDLSILSCEKLEAWPNCMPNLDSLYIVNCPSVIYFPEEGYPTSVTSLEFVGENICKQVTVWGLYRLTSLTSLRIGGIPGWQSFPDEQDGKLTMMLPSSLTHLTIQSIPNIVILSSLGFQNLSALEKLFIEDCPKLASLPEKGLPPSLLLLSILECPLLEQHCEKGGREWSKIANVPCVRIDGRLSVNVQRMAGCPFSTMLVRNVVLNICLALHRLIKALPPMLQMAETSFGTDKPSIGISKRGGYILCSAT</sequence>
<dbReference type="InterPro" id="IPR032675">
    <property type="entry name" value="LRR_dom_sf"/>
</dbReference>
<dbReference type="Pfam" id="PF00931">
    <property type="entry name" value="NB-ARC"/>
    <property type="match status" value="1"/>
</dbReference>
<keyword evidence="3" id="KW-0611">Plant defense</keyword>
<feature type="domain" description="Disease resistance N-terminal" evidence="6">
    <location>
        <begin position="8"/>
        <end position="100"/>
    </location>
</feature>
<name>A0AAN7FK65_QUERU</name>
<evidence type="ECO:0000256" key="1">
    <source>
        <dbReference type="ARBA" id="ARBA00022737"/>
    </source>
</evidence>
<evidence type="ECO:0000256" key="3">
    <source>
        <dbReference type="ARBA" id="ARBA00022821"/>
    </source>
</evidence>
<dbReference type="InterPro" id="IPR002182">
    <property type="entry name" value="NB-ARC"/>
</dbReference>
<dbReference type="InterPro" id="IPR036388">
    <property type="entry name" value="WH-like_DNA-bd_sf"/>
</dbReference>
<keyword evidence="4" id="KW-0067">ATP-binding</keyword>
<dbReference type="SUPFAM" id="SSF52058">
    <property type="entry name" value="L domain-like"/>
    <property type="match status" value="2"/>
</dbReference>
<dbReference type="Proteomes" id="UP001324115">
    <property type="component" value="Unassembled WGS sequence"/>
</dbReference>
<keyword evidence="10" id="KW-1185">Reference proteome</keyword>
<evidence type="ECO:0000256" key="4">
    <source>
        <dbReference type="ARBA" id="ARBA00022840"/>
    </source>
</evidence>
<dbReference type="Pfam" id="PF23598">
    <property type="entry name" value="LRR_14"/>
    <property type="match status" value="1"/>
</dbReference>
<protein>
    <recommendedName>
        <fullName evidence="11">Disease resistance RPP13-like protein 1</fullName>
    </recommendedName>
</protein>
<feature type="domain" description="NB-ARC" evidence="5">
    <location>
        <begin position="181"/>
        <end position="347"/>
    </location>
</feature>
<evidence type="ECO:0000259" key="8">
    <source>
        <dbReference type="Pfam" id="PF23598"/>
    </source>
</evidence>
<reference evidence="9 10" key="1">
    <citation type="journal article" date="2023" name="G3 (Bethesda)">
        <title>A haplotype-resolved chromosome-scale genome for Quercus rubra L. provides insights into the genetics of adaptive traits for red oak species.</title>
        <authorList>
            <person name="Kapoor B."/>
            <person name="Jenkins J."/>
            <person name="Schmutz J."/>
            <person name="Zhebentyayeva T."/>
            <person name="Kuelheim C."/>
            <person name="Coggeshall M."/>
            <person name="Heim C."/>
            <person name="Lasky J.R."/>
            <person name="Leites L."/>
            <person name="Islam-Faridi N."/>
            <person name="Romero-Severson J."/>
            <person name="DeLeo V.L."/>
            <person name="Lucas S.M."/>
            <person name="Lazic D."/>
            <person name="Gailing O."/>
            <person name="Carlson J."/>
            <person name="Staton M."/>
        </authorList>
    </citation>
    <scope>NUCLEOTIDE SEQUENCE [LARGE SCALE GENOMIC DNA]</scope>
    <source>
        <strain evidence="9">Pseudo-F2</strain>
    </source>
</reference>
<dbReference type="PANTHER" id="PTHR36766:SF51">
    <property type="entry name" value="DISEASE RESISTANCE RPP13-LIKE PROTEIN 1"/>
    <property type="match status" value="1"/>
</dbReference>
<evidence type="ECO:0000259" key="5">
    <source>
        <dbReference type="Pfam" id="PF00931"/>
    </source>
</evidence>
<dbReference type="PANTHER" id="PTHR36766">
    <property type="entry name" value="PLANT BROAD-SPECTRUM MILDEW RESISTANCE PROTEIN RPW8"/>
    <property type="match status" value="1"/>
</dbReference>
<evidence type="ECO:0000259" key="7">
    <source>
        <dbReference type="Pfam" id="PF23559"/>
    </source>
</evidence>
<dbReference type="Pfam" id="PF18052">
    <property type="entry name" value="Rx_N"/>
    <property type="match status" value="1"/>
</dbReference>
<dbReference type="FunFam" id="1.10.10.10:FF:000322">
    <property type="entry name" value="Probable disease resistance protein At1g63360"/>
    <property type="match status" value="1"/>
</dbReference>
<dbReference type="Pfam" id="PF23559">
    <property type="entry name" value="WHD_DRP"/>
    <property type="match status" value="1"/>
</dbReference>
<feature type="domain" description="Disease resistance R13L4/SHOC-2-like LRR" evidence="8">
    <location>
        <begin position="578"/>
        <end position="917"/>
    </location>
</feature>
<evidence type="ECO:0000313" key="9">
    <source>
        <dbReference type="EMBL" id="KAK4592086.1"/>
    </source>
</evidence>
<feature type="domain" description="Disease resistance protein winged helix" evidence="7">
    <location>
        <begin position="437"/>
        <end position="505"/>
    </location>
</feature>
<dbReference type="Gene3D" id="1.10.8.430">
    <property type="entry name" value="Helical domain of apoptotic protease-activating factors"/>
    <property type="match status" value="1"/>
</dbReference>
<keyword evidence="2" id="KW-0547">Nucleotide-binding</keyword>
<organism evidence="9 10">
    <name type="scientific">Quercus rubra</name>
    <name type="common">Northern red oak</name>
    <name type="synonym">Quercus borealis</name>
    <dbReference type="NCBI Taxonomy" id="3512"/>
    <lineage>
        <taxon>Eukaryota</taxon>
        <taxon>Viridiplantae</taxon>
        <taxon>Streptophyta</taxon>
        <taxon>Embryophyta</taxon>
        <taxon>Tracheophyta</taxon>
        <taxon>Spermatophyta</taxon>
        <taxon>Magnoliopsida</taxon>
        <taxon>eudicotyledons</taxon>
        <taxon>Gunneridae</taxon>
        <taxon>Pentapetalae</taxon>
        <taxon>rosids</taxon>
        <taxon>fabids</taxon>
        <taxon>Fagales</taxon>
        <taxon>Fagaceae</taxon>
        <taxon>Quercus</taxon>
    </lineage>
</organism>
<evidence type="ECO:0008006" key="11">
    <source>
        <dbReference type="Google" id="ProtNLM"/>
    </source>
</evidence>
<dbReference type="Gene3D" id="1.10.10.10">
    <property type="entry name" value="Winged helix-like DNA-binding domain superfamily/Winged helix DNA-binding domain"/>
    <property type="match status" value="1"/>
</dbReference>
<dbReference type="Gene3D" id="1.20.5.4130">
    <property type="match status" value="1"/>
</dbReference>
<dbReference type="InterPro" id="IPR058922">
    <property type="entry name" value="WHD_DRP"/>
</dbReference>
<gene>
    <name evidence="9" type="ORF">RGQ29_016539</name>
</gene>
<dbReference type="InterPro" id="IPR055414">
    <property type="entry name" value="LRR_R13L4/SHOC2-like"/>
</dbReference>
<dbReference type="GO" id="GO:0051707">
    <property type="term" value="P:response to other organism"/>
    <property type="evidence" value="ECO:0007669"/>
    <property type="project" value="UniProtKB-ARBA"/>
</dbReference>
<dbReference type="EMBL" id="JAXUIC010000004">
    <property type="protein sequence ID" value="KAK4592086.1"/>
    <property type="molecule type" value="Genomic_DNA"/>
</dbReference>
<evidence type="ECO:0000256" key="2">
    <source>
        <dbReference type="ARBA" id="ARBA00022741"/>
    </source>
</evidence>
<keyword evidence="1" id="KW-0677">Repeat</keyword>
<dbReference type="Gene3D" id="3.80.10.10">
    <property type="entry name" value="Ribonuclease Inhibitor"/>
    <property type="match status" value="4"/>
</dbReference>
<dbReference type="SUPFAM" id="SSF52540">
    <property type="entry name" value="P-loop containing nucleoside triphosphate hydrolases"/>
    <property type="match status" value="1"/>
</dbReference>
<proteinExistence type="predicted"/>
<dbReference type="InterPro" id="IPR027417">
    <property type="entry name" value="P-loop_NTPase"/>
</dbReference>
<evidence type="ECO:0000259" key="6">
    <source>
        <dbReference type="Pfam" id="PF18052"/>
    </source>
</evidence>
<comment type="caution">
    <text evidence="9">The sequence shown here is derived from an EMBL/GenBank/DDBJ whole genome shotgun (WGS) entry which is preliminary data.</text>
</comment>
<accession>A0AAN7FK65</accession>
<dbReference type="PROSITE" id="PS51450">
    <property type="entry name" value="LRR"/>
    <property type="match status" value="1"/>
</dbReference>
<dbReference type="GO" id="GO:0006952">
    <property type="term" value="P:defense response"/>
    <property type="evidence" value="ECO:0007669"/>
    <property type="project" value="UniProtKB-KW"/>
</dbReference>
<dbReference type="Gene3D" id="3.40.50.300">
    <property type="entry name" value="P-loop containing nucleotide triphosphate hydrolases"/>
    <property type="match status" value="1"/>
</dbReference>
<dbReference type="InterPro" id="IPR041118">
    <property type="entry name" value="Rx_N"/>
</dbReference>